<accession>A0A8B8G2V4</accession>
<dbReference type="GO" id="GO:0051298">
    <property type="term" value="P:centrosome duplication"/>
    <property type="evidence" value="ECO:0007669"/>
    <property type="project" value="TreeGrafter"/>
</dbReference>
<dbReference type="PANTHER" id="PTHR12436">
    <property type="entry name" value="80 KDA MCM3-ASSOCIATED PROTEIN"/>
    <property type="match status" value="1"/>
</dbReference>
<name>A0A8B8G2V4_9HEMI</name>
<dbReference type="RefSeq" id="XP_025417133.1">
    <property type="nucleotide sequence ID" value="XM_025561348.1"/>
</dbReference>
<evidence type="ECO:0000313" key="3">
    <source>
        <dbReference type="RefSeq" id="XP_025417133.1"/>
    </source>
</evidence>
<dbReference type="GO" id="GO:0051225">
    <property type="term" value="P:spindle assembly"/>
    <property type="evidence" value="ECO:0007669"/>
    <property type="project" value="TreeGrafter"/>
</dbReference>
<proteinExistence type="predicted"/>
<dbReference type="Gene3D" id="1.25.40.990">
    <property type="match status" value="1"/>
</dbReference>
<gene>
    <name evidence="3" type="primary">LOC112688245</name>
</gene>
<dbReference type="OrthoDB" id="264795at2759"/>
<sequence length="323" mass="37129">MSPVKGKCMQMCPKEEITLRKHQHSIHLLENDPQKMVKCFSRSAAGCLLDKPHLLRPPSVLIDTISYLIKDVLKITTVTFNIVYDFIDDRLNAVRQDATIQEVSNQDWIAILPPIIRFHAYAAYKCYEYDVNTFDPFLNMKHFHECIFKLIKILLTESNELTDELSSEMVSLLITANLGDYNVLQQALPFISKKNILIQKAVQLSLSIMNGYFGLLLKTYNEFPKIHQCVISIQLPLLRKYILRSMCSGLNCKNNHYPISNLTIILLHDDNQKTIKECNHYSLTVLDDKAELSKASFNNQVDELHLKNNIELNVNISTMILNS</sequence>
<dbReference type="InterPro" id="IPR005062">
    <property type="entry name" value="SAC3/GANP/THP3_conserved"/>
</dbReference>
<reference evidence="3" key="1">
    <citation type="submission" date="2025-08" db="UniProtKB">
        <authorList>
            <consortium name="RefSeq"/>
        </authorList>
    </citation>
    <scope>IDENTIFICATION</scope>
    <source>
        <tissue evidence="3">Whole body</tissue>
    </source>
</reference>
<organism evidence="2 3">
    <name type="scientific">Sipha flava</name>
    <name type="common">yellow sugarcane aphid</name>
    <dbReference type="NCBI Taxonomy" id="143950"/>
    <lineage>
        <taxon>Eukaryota</taxon>
        <taxon>Metazoa</taxon>
        <taxon>Ecdysozoa</taxon>
        <taxon>Arthropoda</taxon>
        <taxon>Hexapoda</taxon>
        <taxon>Insecta</taxon>
        <taxon>Pterygota</taxon>
        <taxon>Neoptera</taxon>
        <taxon>Paraneoptera</taxon>
        <taxon>Hemiptera</taxon>
        <taxon>Sternorrhyncha</taxon>
        <taxon>Aphidomorpha</taxon>
        <taxon>Aphidoidea</taxon>
        <taxon>Aphididae</taxon>
        <taxon>Sipha</taxon>
    </lineage>
</organism>
<dbReference type="GO" id="GO:0005819">
    <property type="term" value="C:spindle"/>
    <property type="evidence" value="ECO:0007669"/>
    <property type="project" value="TreeGrafter"/>
</dbReference>
<protein>
    <submittedName>
        <fullName evidence="3">SAC3 domain-containing protein 1-like isoform X1</fullName>
    </submittedName>
</protein>
<dbReference type="GeneID" id="112688245"/>
<evidence type="ECO:0000259" key="1">
    <source>
        <dbReference type="Pfam" id="PF03399"/>
    </source>
</evidence>
<dbReference type="PANTHER" id="PTHR12436:SF38">
    <property type="entry name" value="SAC3 DOMAIN-CONTAINING PROTEIN 1"/>
    <property type="match status" value="1"/>
</dbReference>
<dbReference type="Proteomes" id="UP000694846">
    <property type="component" value="Unplaced"/>
</dbReference>
<dbReference type="GO" id="GO:0005813">
    <property type="term" value="C:centrosome"/>
    <property type="evidence" value="ECO:0007669"/>
    <property type="project" value="TreeGrafter"/>
</dbReference>
<evidence type="ECO:0000313" key="2">
    <source>
        <dbReference type="Proteomes" id="UP000694846"/>
    </source>
</evidence>
<feature type="domain" description="SAC3/GANP/THP3 conserved" evidence="1">
    <location>
        <begin position="11"/>
        <end position="285"/>
    </location>
</feature>
<dbReference type="GO" id="GO:0005634">
    <property type="term" value="C:nucleus"/>
    <property type="evidence" value="ECO:0007669"/>
    <property type="project" value="TreeGrafter"/>
</dbReference>
<dbReference type="InterPro" id="IPR045107">
    <property type="entry name" value="SAC3/GANP/THP3"/>
</dbReference>
<dbReference type="Pfam" id="PF03399">
    <property type="entry name" value="SAC3_GANP"/>
    <property type="match status" value="1"/>
</dbReference>
<keyword evidence="2" id="KW-1185">Reference proteome</keyword>
<dbReference type="AlphaFoldDB" id="A0A8B8G2V4"/>